<evidence type="ECO:0000313" key="3">
    <source>
        <dbReference type="Proteomes" id="UP000219072"/>
    </source>
</evidence>
<evidence type="ECO:0000259" key="1">
    <source>
        <dbReference type="Pfam" id="PF01526"/>
    </source>
</evidence>
<protein>
    <submittedName>
        <fullName evidence="2">Transposase and inactivated derivatives, TnpA family</fullName>
    </submittedName>
</protein>
<dbReference type="InterPro" id="IPR002513">
    <property type="entry name" value="Tn3_Tnp_DDE_dom"/>
</dbReference>
<gene>
    <name evidence="2" type="ORF">SAMN06297387_105249</name>
</gene>
<reference evidence="2 3" key="1">
    <citation type="submission" date="2017-09" db="EMBL/GenBank/DDBJ databases">
        <authorList>
            <person name="Ehlers B."/>
            <person name="Leendertz F.H."/>
        </authorList>
    </citation>
    <scope>NUCLEOTIDE SEQUENCE [LARGE SCALE GENOMIC DNA]</scope>
    <source>
        <strain evidence="2 3">CGMCC 4.7095</strain>
    </source>
</reference>
<dbReference type="GO" id="GO:0004803">
    <property type="term" value="F:transposase activity"/>
    <property type="evidence" value="ECO:0007669"/>
    <property type="project" value="InterPro"/>
</dbReference>
<feature type="domain" description="Tn3 transposase DDE" evidence="1">
    <location>
        <begin position="1"/>
        <end position="373"/>
    </location>
</feature>
<sequence>MSGSDPKLKDPLARYVVTAFTYGSGLGAAQAARHIRTVSAHELAAIAKRHCTPKNLARAGADVVDAHLDLDLVHTWGDGSVAAVDGTMMDAAVDNLLAETSIRYGGYGGIAHHLVADTYVALFSRFVPCGVWEAVYLIDSLLQNPSAAQPEQVHADTQGQSFPVFGLAHLLGIDLLPRIRNFQDLTFHRPDPTARYRHIDQLFSTDPRTAIDWDLIRRHWPDLMQVALSVKQGTVSSVTLLRRLNNRSRKNQSYQAFREVGRAVRTAVLLRYLSDPALREQIQRATNKAEAYNGFTKWLHFGNAGWLTSRDPELQDKAIKFLDLVASSVIFSTTIDMTRTLRQMAREGWTLNASDLAVLSPYRRENVLRFGDYTTDQLHIPPPAYNPTLHTAEVARAETEFRR</sequence>
<dbReference type="GO" id="GO:0006313">
    <property type="term" value="P:DNA transposition"/>
    <property type="evidence" value="ECO:0007669"/>
    <property type="project" value="InterPro"/>
</dbReference>
<accession>A0A286DUU9</accession>
<organism evidence="2 3">
    <name type="scientific">Streptomyces zhaozhouensis</name>
    <dbReference type="NCBI Taxonomy" id="1300267"/>
    <lineage>
        <taxon>Bacteria</taxon>
        <taxon>Bacillati</taxon>
        <taxon>Actinomycetota</taxon>
        <taxon>Actinomycetes</taxon>
        <taxon>Kitasatosporales</taxon>
        <taxon>Streptomycetaceae</taxon>
        <taxon>Streptomyces</taxon>
    </lineage>
</organism>
<dbReference type="Proteomes" id="UP000219072">
    <property type="component" value="Unassembled WGS sequence"/>
</dbReference>
<keyword evidence="3" id="KW-1185">Reference proteome</keyword>
<proteinExistence type="predicted"/>
<name>A0A286DUU9_9ACTN</name>
<dbReference type="EMBL" id="OCNE01000005">
    <property type="protein sequence ID" value="SOD62432.1"/>
    <property type="molecule type" value="Genomic_DNA"/>
</dbReference>
<dbReference type="AlphaFoldDB" id="A0A286DUU9"/>
<evidence type="ECO:0000313" key="2">
    <source>
        <dbReference type="EMBL" id="SOD62432.1"/>
    </source>
</evidence>
<dbReference type="Pfam" id="PF01526">
    <property type="entry name" value="DDE_Tnp_Tn3"/>
    <property type="match status" value="1"/>
</dbReference>